<dbReference type="SUPFAM" id="SSF46946">
    <property type="entry name" value="S13-like H2TH domain"/>
    <property type="match status" value="1"/>
</dbReference>
<dbReference type="SMART" id="SM00898">
    <property type="entry name" value="Fapy_DNA_glyco"/>
    <property type="match status" value="1"/>
</dbReference>
<dbReference type="PANTHER" id="PTHR22993:SF9">
    <property type="entry name" value="FORMAMIDOPYRIMIDINE-DNA GLYCOSYLASE"/>
    <property type="match status" value="1"/>
</dbReference>
<evidence type="ECO:0000256" key="7">
    <source>
        <dbReference type="ARBA" id="ARBA00023239"/>
    </source>
</evidence>
<dbReference type="InterPro" id="IPR015886">
    <property type="entry name" value="H2TH_FPG"/>
</dbReference>
<evidence type="ECO:0000256" key="9">
    <source>
        <dbReference type="ARBA" id="ARBA00023295"/>
    </source>
</evidence>
<keyword evidence="7" id="KW-0456">Lyase</keyword>
<dbReference type="Gene3D" id="3.20.190.10">
    <property type="entry name" value="MutM-like, N-terminal"/>
    <property type="match status" value="1"/>
</dbReference>
<dbReference type="Pfam" id="PF01149">
    <property type="entry name" value="Fapy_DNA_glyco"/>
    <property type="match status" value="1"/>
</dbReference>
<evidence type="ECO:0000259" key="10">
    <source>
        <dbReference type="PROSITE" id="PS51068"/>
    </source>
</evidence>
<dbReference type="EMBL" id="MN739697">
    <property type="protein sequence ID" value="QHT21796.1"/>
    <property type="molecule type" value="Genomic_DNA"/>
</dbReference>
<reference evidence="11" key="1">
    <citation type="journal article" date="2020" name="Nature">
        <title>Giant virus diversity and host interactions through global metagenomics.</title>
        <authorList>
            <person name="Schulz F."/>
            <person name="Roux S."/>
            <person name="Paez-Espino D."/>
            <person name="Jungbluth S."/>
            <person name="Walsh D.A."/>
            <person name="Denef V.J."/>
            <person name="McMahon K.D."/>
            <person name="Konstantinidis K.T."/>
            <person name="Eloe-Fadrosh E.A."/>
            <person name="Kyrpides N.C."/>
            <person name="Woyke T."/>
        </authorList>
    </citation>
    <scope>NUCLEOTIDE SEQUENCE</scope>
    <source>
        <strain evidence="11">GVMAG-M-3300023179-103</strain>
    </source>
</reference>
<sequence>MPECPEIYIMSLFLKSKVMNKKIKSIDVFNKTNAKMKKIKTKMINNNEILDISTKGKLLWFELSDGKYILSSFGLEGYWSYEETNKYEKLKITFDDDTNLYYIDKLNFGTLEIGKKELLETKINKLGIDILQTKISDNELKNIIVEYKNKLKKDKNIVKILMSQDDIICGIGNYLVAEILYDAKINPHRNLQDLDNDELLKLAHSMRKLVKNAYYHNDTRYTKHYNTFMKTLQSKIDDGKYNEFHEDIKLLKNFRLHVYRQEKDSHGNEVKTDNIVVGRTTYWCPEIQK</sequence>
<evidence type="ECO:0000256" key="3">
    <source>
        <dbReference type="ARBA" id="ARBA00022763"/>
    </source>
</evidence>
<comment type="similarity">
    <text evidence="2">Belongs to the FPG family.</text>
</comment>
<evidence type="ECO:0000256" key="5">
    <source>
        <dbReference type="ARBA" id="ARBA00023125"/>
    </source>
</evidence>
<evidence type="ECO:0000256" key="2">
    <source>
        <dbReference type="ARBA" id="ARBA00009409"/>
    </source>
</evidence>
<feature type="domain" description="Formamidopyrimidine-DNA glycosylase catalytic" evidence="10">
    <location>
        <begin position="2"/>
        <end position="109"/>
    </location>
</feature>
<dbReference type="InterPro" id="IPR049392">
    <property type="entry name" value="FPG_C"/>
</dbReference>
<dbReference type="SMART" id="SM01232">
    <property type="entry name" value="H2TH"/>
    <property type="match status" value="1"/>
</dbReference>
<dbReference type="Pfam" id="PF21025">
    <property type="entry name" value="Fapy_DNA_glyco_C"/>
    <property type="match status" value="1"/>
</dbReference>
<dbReference type="InterPro" id="IPR010979">
    <property type="entry name" value="Ribosomal_uS13-like_H2TH"/>
</dbReference>
<keyword evidence="3" id="KW-0227">DNA damage</keyword>
<keyword evidence="8" id="KW-0511">Multifunctional enzyme</keyword>
<dbReference type="Gene3D" id="1.10.8.50">
    <property type="match status" value="1"/>
</dbReference>
<dbReference type="GO" id="GO:0016829">
    <property type="term" value="F:lyase activity"/>
    <property type="evidence" value="ECO:0007669"/>
    <property type="project" value="UniProtKB-KW"/>
</dbReference>
<protein>
    <recommendedName>
        <fullName evidence="10">Formamidopyrimidine-DNA glycosylase catalytic domain-containing protein</fullName>
    </recommendedName>
</protein>
<dbReference type="InterPro" id="IPR035937">
    <property type="entry name" value="FPG_N"/>
</dbReference>
<evidence type="ECO:0000256" key="8">
    <source>
        <dbReference type="ARBA" id="ARBA00023268"/>
    </source>
</evidence>
<keyword evidence="4" id="KW-0378">Hydrolase</keyword>
<keyword evidence="5" id="KW-0238">DNA-binding</keyword>
<dbReference type="GO" id="GO:0006284">
    <property type="term" value="P:base-excision repair"/>
    <property type="evidence" value="ECO:0007669"/>
    <property type="project" value="InterPro"/>
</dbReference>
<evidence type="ECO:0000256" key="4">
    <source>
        <dbReference type="ARBA" id="ARBA00022801"/>
    </source>
</evidence>
<dbReference type="Pfam" id="PF06831">
    <property type="entry name" value="H2TH"/>
    <property type="match status" value="1"/>
</dbReference>
<dbReference type="InterPro" id="IPR012319">
    <property type="entry name" value="FPG_cat"/>
</dbReference>
<keyword evidence="9" id="KW-0326">Glycosidase</keyword>
<keyword evidence="6" id="KW-0234">DNA repair</keyword>
<dbReference type="GO" id="GO:0008270">
    <property type="term" value="F:zinc ion binding"/>
    <property type="evidence" value="ECO:0007669"/>
    <property type="project" value="InterPro"/>
</dbReference>
<evidence type="ECO:0000256" key="6">
    <source>
        <dbReference type="ARBA" id="ARBA00023204"/>
    </source>
</evidence>
<dbReference type="GO" id="GO:0008534">
    <property type="term" value="F:oxidized purine nucleobase lesion DNA N-glycosylase activity"/>
    <property type="evidence" value="ECO:0007669"/>
    <property type="project" value="UniProtKB-EC"/>
</dbReference>
<dbReference type="PROSITE" id="PS51068">
    <property type="entry name" value="FPG_CAT"/>
    <property type="match status" value="1"/>
</dbReference>
<accession>A0A6C0DXZ9</accession>
<organism evidence="11">
    <name type="scientific">viral metagenome</name>
    <dbReference type="NCBI Taxonomy" id="1070528"/>
    <lineage>
        <taxon>unclassified sequences</taxon>
        <taxon>metagenomes</taxon>
        <taxon>organismal metagenomes</taxon>
    </lineage>
</organism>
<proteinExistence type="inferred from homology"/>
<dbReference type="PANTHER" id="PTHR22993">
    <property type="entry name" value="FORMAMIDOPYRIMIDINE-DNA GLYCOSYLASE"/>
    <property type="match status" value="1"/>
</dbReference>
<evidence type="ECO:0000256" key="1">
    <source>
        <dbReference type="ARBA" id="ARBA00001668"/>
    </source>
</evidence>
<comment type="catalytic activity">
    <reaction evidence="1">
        <text>Hydrolysis of DNA containing ring-opened 7-methylguanine residues, releasing 2,6-diamino-4-hydroxy-5-(N-methyl)formamidopyrimidine.</text>
        <dbReference type="EC" id="3.2.2.23"/>
    </reaction>
</comment>
<evidence type="ECO:0000313" key="11">
    <source>
        <dbReference type="EMBL" id="QHT21796.1"/>
    </source>
</evidence>
<dbReference type="GO" id="GO:0003906">
    <property type="term" value="F:DNA-(apurinic or apyrimidinic site) endonuclease activity"/>
    <property type="evidence" value="ECO:0007669"/>
    <property type="project" value="InterPro"/>
</dbReference>
<name>A0A6C0DXZ9_9ZZZZ</name>
<dbReference type="GO" id="GO:0003684">
    <property type="term" value="F:damaged DNA binding"/>
    <property type="evidence" value="ECO:0007669"/>
    <property type="project" value="InterPro"/>
</dbReference>
<dbReference type="AlphaFoldDB" id="A0A6C0DXZ9"/>
<dbReference type="SUPFAM" id="SSF81624">
    <property type="entry name" value="N-terminal domain of MutM-like DNA repair proteins"/>
    <property type="match status" value="1"/>
</dbReference>